<name>A0A402D3S9_9BACT</name>
<evidence type="ECO:0000313" key="4">
    <source>
        <dbReference type="Proteomes" id="UP000287394"/>
    </source>
</evidence>
<dbReference type="CDD" id="cd00564">
    <property type="entry name" value="TMP_TenI"/>
    <property type="match status" value="1"/>
</dbReference>
<dbReference type="InterPro" id="IPR022998">
    <property type="entry name" value="ThiamineP_synth_TenI"/>
</dbReference>
<comment type="pathway">
    <text evidence="1">Cofactor biosynthesis; thiamine diphosphate biosynthesis.</text>
</comment>
<dbReference type="InterPro" id="IPR036206">
    <property type="entry name" value="ThiamineP_synth_sf"/>
</dbReference>
<keyword evidence="2" id="KW-0784">Thiamine biosynthesis</keyword>
<dbReference type="Pfam" id="PF02581">
    <property type="entry name" value="TMP-TENI"/>
    <property type="match status" value="1"/>
</dbReference>
<accession>A0A402D3S9</accession>
<reference evidence="3 4" key="1">
    <citation type="journal article" date="2019" name="Int. J. Syst. Evol. Microbiol.">
        <title>Capsulimonas corticalis gen. nov., sp. nov., an aerobic capsulated bacterium, of a novel bacterial order, Capsulimonadales ord. nov., of the class Armatimonadia of the phylum Armatimonadetes.</title>
        <authorList>
            <person name="Li J."/>
            <person name="Kudo C."/>
            <person name="Tonouchi A."/>
        </authorList>
    </citation>
    <scope>NUCLEOTIDE SEQUENCE [LARGE SCALE GENOMIC DNA]</scope>
    <source>
        <strain evidence="3 4">AX-7</strain>
    </source>
</reference>
<evidence type="ECO:0000256" key="2">
    <source>
        <dbReference type="ARBA" id="ARBA00022977"/>
    </source>
</evidence>
<proteinExistence type="predicted"/>
<dbReference type="AlphaFoldDB" id="A0A402D3S9"/>
<keyword evidence="4" id="KW-1185">Reference proteome</keyword>
<dbReference type="PANTHER" id="PTHR20857">
    <property type="entry name" value="THIAMINE-PHOSPHATE PYROPHOSPHORYLASE"/>
    <property type="match status" value="1"/>
</dbReference>
<dbReference type="Proteomes" id="UP000287394">
    <property type="component" value="Chromosome"/>
</dbReference>
<protein>
    <submittedName>
        <fullName evidence="3">Uncharacterized protein</fullName>
    </submittedName>
</protein>
<gene>
    <name evidence="3" type="ORF">CCAX7_39250</name>
</gene>
<dbReference type="OrthoDB" id="9789949at2"/>
<dbReference type="KEGG" id="ccot:CCAX7_39250"/>
<dbReference type="FunCoup" id="A0A402D3S9">
    <property type="interactions" value="89"/>
</dbReference>
<dbReference type="GO" id="GO:0004789">
    <property type="term" value="F:thiamine-phosphate diphosphorylase activity"/>
    <property type="evidence" value="ECO:0007669"/>
    <property type="project" value="TreeGrafter"/>
</dbReference>
<evidence type="ECO:0000256" key="1">
    <source>
        <dbReference type="ARBA" id="ARBA00004948"/>
    </source>
</evidence>
<sequence>MTEDAGYRPAPTGSADHNFENASNPLLLPSPRIGRGAGGEGRTSANLWSASPAGSEGHPILMLVTEPHPHLEIIVSQAVMGGVDIVQWRDKDAGARPLPSMLRQAAWPALLIANAPAEIAARLGVDGRHLPEQSAVTVAEAREALCPSARVGRSAHSIAAAVAAQAEGADYVIAGTIFASRSHPEIAPAGLEFLREVCEAVSIPVIAIGGVLSERVADCLGAGAAGVAVLSPILLAADPCAAATEYRLALDQALERLRQEWKP</sequence>
<dbReference type="PANTHER" id="PTHR20857:SF15">
    <property type="entry name" value="THIAMINE-PHOSPHATE SYNTHASE"/>
    <property type="match status" value="1"/>
</dbReference>
<dbReference type="GO" id="GO:0009228">
    <property type="term" value="P:thiamine biosynthetic process"/>
    <property type="evidence" value="ECO:0007669"/>
    <property type="project" value="UniProtKB-KW"/>
</dbReference>
<evidence type="ECO:0000313" key="3">
    <source>
        <dbReference type="EMBL" id="BDI31874.1"/>
    </source>
</evidence>
<dbReference type="InterPro" id="IPR013785">
    <property type="entry name" value="Aldolase_TIM"/>
</dbReference>
<dbReference type="GO" id="GO:0005737">
    <property type="term" value="C:cytoplasm"/>
    <property type="evidence" value="ECO:0007669"/>
    <property type="project" value="TreeGrafter"/>
</dbReference>
<dbReference type="Gene3D" id="3.20.20.70">
    <property type="entry name" value="Aldolase class I"/>
    <property type="match status" value="1"/>
</dbReference>
<organism evidence="3 4">
    <name type="scientific">Capsulimonas corticalis</name>
    <dbReference type="NCBI Taxonomy" id="2219043"/>
    <lineage>
        <taxon>Bacteria</taxon>
        <taxon>Bacillati</taxon>
        <taxon>Armatimonadota</taxon>
        <taxon>Armatimonadia</taxon>
        <taxon>Capsulimonadales</taxon>
        <taxon>Capsulimonadaceae</taxon>
        <taxon>Capsulimonas</taxon>
    </lineage>
</organism>
<dbReference type="EMBL" id="AP025739">
    <property type="protein sequence ID" value="BDI31874.1"/>
    <property type="molecule type" value="Genomic_DNA"/>
</dbReference>
<dbReference type="SUPFAM" id="SSF51391">
    <property type="entry name" value="Thiamin phosphate synthase"/>
    <property type="match status" value="1"/>
</dbReference>